<feature type="compositionally biased region" description="Low complexity" evidence="1">
    <location>
        <begin position="96"/>
        <end position="105"/>
    </location>
</feature>
<reference evidence="2 3" key="1">
    <citation type="submission" date="2018-11" db="EMBL/GenBank/DDBJ databases">
        <title>Micromonospora sp. PPF5-17, a new actinomycetes isolated from a hot spring soil.</title>
        <authorList>
            <person name="Thawai C."/>
        </authorList>
    </citation>
    <scope>NUCLEOTIDE SEQUENCE [LARGE SCALE GENOMIC DNA]</scope>
    <source>
        <strain evidence="2 3">PPF5-17</strain>
    </source>
</reference>
<dbReference type="EMBL" id="RJLN01000141">
    <property type="protein sequence ID" value="RNL87167.1"/>
    <property type="molecule type" value="Genomic_DNA"/>
</dbReference>
<keyword evidence="3" id="KW-1185">Reference proteome</keyword>
<sequence>MPADRDRLDPTRDNDQGPWGPCPSLRVESFVSPSILLCAADQTATRHRCAAAENSVAARTWLSATPPTRQRRLPVAARRQTGRHPVRAPPGDARVGFPAAGPAEAPGRRIATGMVTDRGSRRDRRCRTFAAPPLRS</sequence>
<proteinExistence type="predicted"/>
<evidence type="ECO:0000256" key="1">
    <source>
        <dbReference type="SAM" id="MobiDB-lite"/>
    </source>
</evidence>
<feature type="region of interest" description="Disordered" evidence="1">
    <location>
        <begin position="66"/>
        <end position="136"/>
    </location>
</feature>
<evidence type="ECO:0000313" key="2">
    <source>
        <dbReference type="EMBL" id="RNL87167.1"/>
    </source>
</evidence>
<comment type="caution">
    <text evidence="2">The sequence shown here is derived from an EMBL/GenBank/DDBJ whole genome shotgun (WGS) entry which is preliminary data.</text>
</comment>
<feature type="region of interest" description="Disordered" evidence="1">
    <location>
        <begin position="1"/>
        <end position="25"/>
    </location>
</feature>
<dbReference type="Proteomes" id="UP000280698">
    <property type="component" value="Unassembled WGS sequence"/>
</dbReference>
<evidence type="ECO:0000313" key="3">
    <source>
        <dbReference type="Proteomes" id="UP000280698"/>
    </source>
</evidence>
<feature type="compositionally biased region" description="Basic and acidic residues" evidence="1">
    <location>
        <begin position="1"/>
        <end position="15"/>
    </location>
</feature>
<gene>
    <name evidence="2" type="ORF">EFE23_26745</name>
</gene>
<accession>A0ABX9W8G2</accession>
<protein>
    <submittedName>
        <fullName evidence="2">Uncharacterized protein</fullName>
    </submittedName>
</protein>
<organism evidence="2 3">
    <name type="scientific">Micromonospora solifontis</name>
    <dbReference type="NCBI Taxonomy" id="2487138"/>
    <lineage>
        <taxon>Bacteria</taxon>
        <taxon>Bacillati</taxon>
        <taxon>Actinomycetota</taxon>
        <taxon>Actinomycetes</taxon>
        <taxon>Micromonosporales</taxon>
        <taxon>Micromonosporaceae</taxon>
        <taxon>Micromonospora</taxon>
    </lineage>
</organism>
<name>A0ABX9W8G2_9ACTN</name>